<accession>A0A938XQF4</accession>
<dbReference type="PROSITE" id="PS51257">
    <property type="entry name" value="PROKAR_LIPOPROTEIN"/>
    <property type="match status" value="1"/>
</dbReference>
<evidence type="ECO:0008006" key="3">
    <source>
        <dbReference type="Google" id="ProtNLM"/>
    </source>
</evidence>
<dbReference type="Proteomes" id="UP000774000">
    <property type="component" value="Unassembled WGS sequence"/>
</dbReference>
<gene>
    <name evidence="1" type="ORF">JOC47_000514</name>
</gene>
<organism evidence="1 2">
    <name type="scientific">Halanaerobacter jeridensis</name>
    <dbReference type="NCBI Taxonomy" id="706427"/>
    <lineage>
        <taxon>Bacteria</taxon>
        <taxon>Bacillati</taxon>
        <taxon>Bacillota</taxon>
        <taxon>Clostridia</taxon>
        <taxon>Halanaerobiales</taxon>
        <taxon>Halobacteroidaceae</taxon>
        <taxon>Halanaerobacter</taxon>
    </lineage>
</organism>
<dbReference type="RefSeq" id="WP_204700412.1">
    <property type="nucleotide sequence ID" value="NZ_JAFBDQ010000002.1"/>
</dbReference>
<keyword evidence="2" id="KW-1185">Reference proteome</keyword>
<name>A0A938XQF4_9FIRM</name>
<dbReference type="EMBL" id="JAFBDQ010000002">
    <property type="protein sequence ID" value="MBM7555689.1"/>
    <property type="molecule type" value="Genomic_DNA"/>
</dbReference>
<dbReference type="InterPro" id="IPR008969">
    <property type="entry name" value="CarboxyPept-like_regulatory"/>
</dbReference>
<protein>
    <recommendedName>
        <fullName evidence="3">Carboxypeptidase regulatory-like domain-containing protein</fullName>
    </recommendedName>
</protein>
<dbReference type="Gene3D" id="2.60.40.1120">
    <property type="entry name" value="Carboxypeptidase-like, regulatory domain"/>
    <property type="match status" value="2"/>
</dbReference>
<dbReference type="AlphaFoldDB" id="A0A938XQF4"/>
<proteinExistence type="predicted"/>
<dbReference type="Pfam" id="PF13620">
    <property type="entry name" value="CarboxypepD_reg"/>
    <property type="match status" value="1"/>
</dbReference>
<dbReference type="SUPFAM" id="SSF49464">
    <property type="entry name" value="Carboxypeptidase regulatory domain-like"/>
    <property type="match status" value="1"/>
</dbReference>
<comment type="caution">
    <text evidence="1">The sequence shown here is derived from an EMBL/GenBank/DDBJ whole genome shotgun (WGS) entry which is preliminary data.</text>
</comment>
<reference evidence="1" key="1">
    <citation type="submission" date="2021-01" db="EMBL/GenBank/DDBJ databases">
        <title>Genomic Encyclopedia of Type Strains, Phase IV (KMG-IV): sequencing the most valuable type-strain genomes for metagenomic binning, comparative biology and taxonomic classification.</title>
        <authorList>
            <person name="Goeker M."/>
        </authorList>
    </citation>
    <scope>NUCLEOTIDE SEQUENCE</scope>
    <source>
        <strain evidence="1">DSM 23230</strain>
    </source>
</reference>
<evidence type="ECO:0000313" key="1">
    <source>
        <dbReference type="EMBL" id="MBM7555689.1"/>
    </source>
</evidence>
<sequence length="336" mass="35712">MKKIAIMLILVLGLITLVGCSTDNESKMVSHVLTMKVEDDTTGELIEEATVTVYQDGKKLFDKKGGNGVQVPLEDGTYTIEAEADGYIKDSEEFVINGEADVSTITLTEKASPVTVTVEDGQGNTLENAEVTVGSDKVMTDANGQAVINLKDGEHTVQANAIGYTGDSQTLTIDGSAQSISLEVTAATKSYLYSSAGTVDIANTIDTWGSGTGLTTDYSGDADYSPIIEAVSGTNWGADAAVVAFTGLNAGELANYNKLVFKVKSDQYSSLRVKIPDTENEYVIADNGVDLGNGWYQVEIDLADFSDAVDSAVEVAIHNNFYGSPGKMYITDVYVY</sequence>
<evidence type="ECO:0000313" key="2">
    <source>
        <dbReference type="Proteomes" id="UP000774000"/>
    </source>
</evidence>